<protein>
    <submittedName>
        <fullName evidence="3">DUF349 domain-containing protein</fullName>
    </submittedName>
</protein>
<dbReference type="EMBL" id="JBHULT010000005">
    <property type="protein sequence ID" value="MFD2516819.1"/>
    <property type="molecule type" value="Genomic_DNA"/>
</dbReference>
<feature type="coiled-coil region" evidence="1">
    <location>
        <begin position="704"/>
        <end position="795"/>
    </location>
</feature>
<reference evidence="4" key="1">
    <citation type="journal article" date="2019" name="Int. J. Syst. Evol. Microbiol.">
        <title>The Global Catalogue of Microorganisms (GCM) 10K type strain sequencing project: providing services to taxonomists for standard genome sequencing and annotation.</title>
        <authorList>
            <consortium name="The Broad Institute Genomics Platform"/>
            <consortium name="The Broad Institute Genome Sequencing Center for Infectious Disease"/>
            <person name="Wu L."/>
            <person name="Ma J."/>
        </authorList>
    </citation>
    <scope>NUCLEOTIDE SEQUENCE [LARGE SCALE GENOMIC DNA]</scope>
    <source>
        <strain evidence="4">KCTC 42585</strain>
    </source>
</reference>
<dbReference type="RefSeq" id="WP_380748248.1">
    <property type="nucleotide sequence ID" value="NZ_JBHULT010000005.1"/>
</dbReference>
<feature type="compositionally biased region" description="Acidic residues" evidence="2">
    <location>
        <begin position="204"/>
        <end position="218"/>
    </location>
</feature>
<feature type="compositionally biased region" description="Acidic residues" evidence="2">
    <location>
        <begin position="174"/>
        <end position="192"/>
    </location>
</feature>
<feature type="compositionally biased region" description="Acidic residues" evidence="2">
    <location>
        <begin position="82"/>
        <end position="92"/>
    </location>
</feature>
<feature type="region of interest" description="Disordered" evidence="2">
    <location>
        <begin position="1"/>
        <end position="231"/>
    </location>
</feature>
<evidence type="ECO:0000313" key="4">
    <source>
        <dbReference type="Proteomes" id="UP001597468"/>
    </source>
</evidence>
<dbReference type="Pfam" id="PF03993">
    <property type="entry name" value="DUF349"/>
    <property type="match status" value="5"/>
</dbReference>
<sequence>MSEKENLPEKDLPKNEDQNPVNKSEKEQPETAQPAENIVEQPTGGKDEDNNDDPISDAMVDEAKAGEGRHSAGAVSSPEAGLEGDEDGEEEKGDSQQPEDSANNKKEKPEEVTKKVDAEKGEEENKISQKPEDSAGDEKEKPAAVTKKVDAEKGEEEEKISQKPEESASKEPGDGEDGDEKEEDAEEEDDSAESSPKKPKDAQTELDDAVAEDSEDESAGERHGIEKKDYHAMSKEALTDELEKLVKKEKVQALKEHVEEIRAEFNAKFDEEVEEKKEEFLAAGGNIIDFHYSTPLKKRFNSLYFDYKEKRNKYYQQLKQDLNQNLEKRLEIIEELKGLIDVEENINTTYKHFKDLQDRWKTAGAIPRDKYNTVWNTYHHHVENFYDFLHLNREFRDLDFKHNLEQKLKIISRAEELTQEQDTNRAFRELQMLHKMWKEDLGPVEKEYRDEIWQKFSDATRKIHDKRQEYFEQLEKDFEKNLEKKEEIIEQLSQLAEANYSAHKQWQQKIKEVEALREQFFQAGKVPRSVNDQTWKKFKEVVRTFNRNKNSFYKNQKKDQYENLEKKLELVKIAEDNKDSEDFKATTPLMKKIQNDWKNIGHVPRKDSDKIWKQFKAACNHYFERFHASKSEENQEENEAFDKKKDLLDKLKSTELSGDRKKDLPTIKNYIEEWKKIGRVPQTKRYIEGKFNKALDQAFDKLDMDKKQTEMLKYENKVQALEESDDNRKLDNEHYFLTKKVEETKAEIRQLENNLQFFSNVDDDNPLVQEVHKNIADHREQLRIWKEKLQKVKSLYED</sequence>
<feature type="compositionally biased region" description="Basic and acidic residues" evidence="2">
    <location>
        <begin position="61"/>
        <end position="70"/>
    </location>
</feature>
<dbReference type="InterPro" id="IPR007139">
    <property type="entry name" value="DUF349"/>
</dbReference>
<gene>
    <name evidence="3" type="ORF">ACFSTG_02840</name>
</gene>
<comment type="caution">
    <text evidence="3">The sequence shown here is derived from an EMBL/GenBank/DDBJ whole genome shotgun (WGS) entry which is preliminary data.</text>
</comment>
<feature type="compositionally biased region" description="Basic and acidic residues" evidence="2">
    <location>
        <begin position="159"/>
        <end position="173"/>
    </location>
</feature>
<organism evidence="3 4">
    <name type="scientific">Salinimicrobium flavum</name>
    <dbReference type="NCBI Taxonomy" id="1737065"/>
    <lineage>
        <taxon>Bacteria</taxon>
        <taxon>Pseudomonadati</taxon>
        <taxon>Bacteroidota</taxon>
        <taxon>Flavobacteriia</taxon>
        <taxon>Flavobacteriales</taxon>
        <taxon>Flavobacteriaceae</taxon>
        <taxon>Salinimicrobium</taxon>
    </lineage>
</organism>
<keyword evidence="4" id="KW-1185">Reference proteome</keyword>
<evidence type="ECO:0000256" key="2">
    <source>
        <dbReference type="SAM" id="MobiDB-lite"/>
    </source>
</evidence>
<accession>A0ABW5ITR6</accession>
<evidence type="ECO:0000313" key="3">
    <source>
        <dbReference type="EMBL" id="MFD2516819.1"/>
    </source>
</evidence>
<feature type="compositionally biased region" description="Basic and acidic residues" evidence="2">
    <location>
        <begin position="102"/>
        <end position="152"/>
    </location>
</feature>
<feature type="compositionally biased region" description="Basic and acidic residues" evidence="2">
    <location>
        <begin position="219"/>
        <end position="231"/>
    </location>
</feature>
<feature type="compositionally biased region" description="Basic and acidic residues" evidence="2">
    <location>
        <begin position="1"/>
        <end position="29"/>
    </location>
</feature>
<keyword evidence="1" id="KW-0175">Coiled coil</keyword>
<proteinExistence type="predicted"/>
<name>A0ABW5ITR6_9FLAO</name>
<evidence type="ECO:0000256" key="1">
    <source>
        <dbReference type="SAM" id="Coils"/>
    </source>
</evidence>
<dbReference type="Proteomes" id="UP001597468">
    <property type="component" value="Unassembled WGS sequence"/>
</dbReference>